<name>A0A0F8VDT1_9ZZZZ</name>
<dbReference type="AlphaFoldDB" id="A0A0F8VDT1"/>
<dbReference type="GO" id="GO:0019068">
    <property type="term" value="P:virion assembly"/>
    <property type="evidence" value="ECO:0007669"/>
    <property type="project" value="InterPro"/>
</dbReference>
<feature type="non-terminal residue" evidence="1">
    <location>
        <position position="157"/>
    </location>
</feature>
<protein>
    <submittedName>
        <fullName evidence="1">Uncharacterized protein</fullName>
    </submittedName>
</protein>
<organism evidence="1">
    <name type="scientific">marine sediment metagenome</name>
    <dbReference type="NCBI Taxonomy" id="412755"/>
    <lineage>
        <taxon>unclassified sequences</taxon>
        <taxon>metagenomes</taxon>
        <taxon>ecological metagenomes</taxon>
    </lineage>
</organism>
<reference evidence="1" key="1">
    <citation type="journal article" date="2015" name="Nature">
        <title>Complex archaea that bridge the gap between prokaryotes and eukaryotes.</title>
        <authorList>
            <person name="Spang A."/>
            <person name="Saw J.H."/>
            <person name="Jorgensen S.L."/>
            <person name="Zaremba-Niedzwiedzka K."/>
            <person name="Martijn J."/>
            <person name="Lind A.E."/>
            <person name="van Eijk R."/>
            <person name="Schleper C."/>
            <person name="Guy L."/>
            <person name="Ettema T.J."/>
        </authorList>
    </citation>
    <scope>NUCLEOTIDE SEQUENCE</scope>
</reference>
<accession>A0A0F8VDT1</accession>
<dbReference type="InterPro" id="IPR006429">
    <property type="entry name" value="Phage_lambda_portal"/>
</dbReference>
<dbReference type="GO" id="GO:0005198">
    <property type="term" value="F:structural molecule activity"/>
    <property type="evidence" value="ECO:0007669"/>
    <property type="project" value="InterPro"/>
</dbReference>
<evidence type="ECO:0000313" key="1">
    <source>
        <dbReference type="EMBL" id="KKK42673.1"/>
    </source>
</evidence>
<comment type="caution">
    <text evidence="1">The sequence shown here is derived from an EMBL/GenBank/DDBJ whole genome shotgun (WGS) entry which is preliminary data.</text>
</comment>
<dbReference type="EMBL" id="LAZR01070312">
    <property type="protein sequence ID" value="KKK42673.1"/>
    <property type="molecule type" value="Genomic_DNA"/>
</dbReference>
<gene>
    <name evidence="1" type="ORF">LCGC14_3169760</name>
</gene>
<sequence length="157" mass="17849">MAAAANNARPLKSKPTLIERIVERVSPRWAFRRHNFKEALHAARKYEAAEESRLRKIRKSKGSADSTALRSVEILRHRARDLDENYDIGSGILDVLESKIVGSEILAHPMVMMEGGIELAVALNRHLAGLYREWAMRPETTRQHSLGKTQRLVGRSW</sequence>
<proteinExistence type="predicted"/>
<dbReference type="Pfam" id="PF05136">
    <property type="entry name" value="Phage_portal_2"/>
    <property type="match status" value="1"/>
</dbReference>